<keyword evidence="1" id="KW-0808">Transferase</keyword>
<dbReference type="InterPro" id="IPR001707">
    <property type="entry name" value="Cmp_AcTrfase"/>
</dbReference>
<dbReference type="InterPro" id="IPR023213">
    <property type="entry name" value="CAT-like_dom_sf"/>
</dbReference>
<sequence length="205" mass="23804">MKLIDLNTWNRKALYHHFSTFKDPYFGITAQVNVSRAYLFSKKNKISFFARYLHDCMKAINTIDNLKLRIQDGQVVMFDVINASATISRKDNTFGFSFIDYDESFSKFKKNFESEKKRIHQSDELFPSNNGLDCIHCSALPWINFTGHKEPVSGKQESIPKLSFGKVVKNDHDMMMRVGIQVNHALVDGYHVGLFFEKFQENLDK</sequence>
<gene>
    <name evidence="1" type="ORF">FGF67_15615</name>
</gene>
<proteinExistence type="predicted"/>
<dbReference type="EMBL" id="VDCS01000017">
    <property type="protein sequence ID" value="TNJ41709.1"/>
    <property type="molecule type" value="Genomic_DNA"/>
</dbReference>
<comment type="caution">
    <text evidence="1">The sequence shown here is derived from an EMBL/GenBank/DDBJ whole genome shotgun (WGS) entry which is preliminary data.</text>
</comment>
<dbReference type="PANTHER" id="PTHR38474:SF1">
    <property type="entry name" value="SLR0299 PROTEIN"/>
    <property type="match status" value="1"/>
</dbReference>
<organism evidence="1 2">
    <name type="scientific">Allotamlana fucoidanivorans</name>
    <dbReference type="NCBI Taxonomy" id="2583814"/>
    <lineage>
        <taxon>Bacteria</taxon>
        <taxon>Pseudomonadati</taxon>
        <taxon>Bacteroidota</taxon>
        <taxon>Flavobacteriia</taxon>
        <taxon>Flavobacteriales</taxon>
        <taxon>Flavobacteriaceae</taxon>
        <taxon>Allotamlana</taxon>
    </lineage>
</organism>
<dbReference type="Pfam" id="PF00302">
    <property type="entry name" value="CAT"/>
    <property type="match status" value="1"/>
</dbReference>
<evidence type="ECO:0000313" key="1">
    <source>
        <dbReference type="EMBL" id="TNJ41709.1"/>
    </source>
</evidence>
<dbReference type="SUPFAM" id="SSF52777">
    <property type="entry name" value="CoA-dependent acyltransferases"/>
    <property type="match status" value="1"/>
</dbReference>
<dbReference type="SMART" id="SM01059">
    <property type="entry name" value="CAT"/>
    <property type="match status" value="1"/>
</dbReference>
<dbReference type="GO" id="GO:0008811">
    <property type="term" value="F:chloramphenicol O-acetyltransferase activity"/>
    <property type="evidence" value="ECO:0007669"/>
    <property type="project" value="InterPro"/>
</dbReference>
<dbReference type="RefSeq" id="WP_139698696.1">
    <property type="nucleotide sequence ID" value="NZ_CP074074.1"/>
</dbReference>
<dbReference type="Proteomes" id="UP000308713">
    <property type="component" value="Unassembled WGS sequence"/>
</dbReference>
<dbReference type="AlphaFoldDB" id="A0A5C4SDX2"/>
<dbReference type="OrthoDB" id="9801766at2"/>
<dbReference type="Gene3D" id="3.30.559.10">
    <property type="entry name" value="Chloramphenicol acetyltransferase-like domain"/>
    <property type="match status" value="1"/>
</dbReference>
<evidence type="ECO:0000313" key="2">
    <source>
        <dbReference type="Proteomes" id="UP000308713"/>
    </source>
</evidence>
<dbReference type="PANTHER" id="PTHR38474">
    <property type="entry name" value="SLR0299 PROTEIN"/>
    <property type="match status" value="1"/>
</dbReference>
<accession>A0A5C4SDX2</accession>
<keyword evidence="2" id="KW-1185">Reference proteome</keyword>
<reference evidence="1 2" key="1">
    <citation type="submission" date="2019-05" db="EMBL/GenBank/DDBJ databases">
        <title>Tamlana fucoidanivorans sp. nov., isolated from the surface of algae collected from Fujian province in China.</title>
        <authorList>
            <person name="Li J."/>
        </authorList>
    </citation>
    <scope>NUCLEOTIDE SEQUENCE [LARGE SCALE GENOMIC DNA]</scope>
    <source>
        <strain evidence="1 2">CW2-9</strain>
    </source>
</reference>
<name>A0A5C4SDX2_9FLAO</name>
<protein>
    <submittedName>
        <fullName evidence="1">Chloramphenicol acetyltransferase</fullName>
    </submittedName>
</protein>